<dbReference type="AlphaFoldDB" id="A0A6A4P939"/>
<accession>A0A6A4P939</accession>
<organism evidence="1 2">
    <name type="scientific">Lupinus albus</name>
    <name type="common">White lupine</name>
    <name type="synonym">Lupinus termis</name>
    <dbReference type="NCBI Taxonomy" id="3870"/>
    <lineage>
        <taxon>Eukaryota</taxon>
        <taxon>Viridiplantae</taxon>
        <taxon>Streptophyta</taxon>
        <taxon>Embryophyta</taxon>
        <taxon>Tracheophyta</taxon>
        <taxon>Spermatophyta</taxon>
        <taxon>Magnoliopsida</taxon>
        <taxon>eudicotyledons</taxon>
        <taxon>Gunneridae</taxon>
        <taxon>Pentapetalae</taxon>
        <taxon>rosids</taxon>
        <taxon>fabids</taxon>
        <taxon>Fabales</taxon>
        <taxon>Fabaceae</taxon>
        <taxon>Papilionoideae</taxon>
        <taxon>50 kb inversion clade</taxon>
        <taxon>genistoids sensu lato</taxon>
        <taxon>core genistoids</taxon>
        <taxon>Genisteae</taxon>
        <taxon>Lupinus</taxon>
    </lineage>
</organism>
<gene>
    <name evidence="1" type="ORF">Lalb_Chr14g0363771</name>
</gene>
<proteinExistence type="predicted"/>
<reference evidence="2" key="1">
    <citation type="journal article" date="2020" name="Nat. Commun.">
        <title>Genome sequence of the cluster root forming white lupin.</title>
        <authorList>
            <person name="Hufnagel B."/>
            <person name="Marques A."/>
            <person name="Soriano A."/>
            <person name="Marques L."/>
            <person name="Divol F."/>
            <person name="Doumas P."/>
            <person name="Sallet E."/>
            <person name="Mancinotti D."/>
            <person name="Carrere S."/>
            <person name="Marande W."/>
            <person name="Arribat S."/>
            <person name="Keller J."/>
            <person name="Huneau C."/>
            <person name="Blein T."/>
            <person name="Aime D."/>
            <person name="Laguerre M."/>
            <person name="Taylor J."/>
            <person name="Schubert V."/>
            <person name="Nelson M."/>
            <person name="Geu-Flores F."/>
            <person name="Crespi M."/>
            <person name="Gallardo-Guerrero K."/>
            <person name="Delaux P.-M."/>
            <person name="Salse J."/>
            <person name="Berges H."/>
            <person name="Guyot R."/>
            <person name="Gouzy J."/>
            <person name="Peret B."/>
        </authorList>
    </citation>
    <scope>NUCLEOTIDE SEQUENCE [LARGE SCALE GENOMIC DNA]</scope>
    <source>
        <strain evidence="2">cv. Amiga</strain>
    </source>
</reference>
<keyword evidence="2" id="KW-1185">Reference proteome</keyword>
<dbReference type="EMBL" id="WOCE01000014">
    <property type="protein sequence ID" value="KAE9599575.1"/>
    <property type="molecule type" value="Genomic_DNA"/>
</dbReference>
<comment type="caution">
    <text evidence="1">The sequence shown here is derived from an EMBL/GenBank/DDBJ whole genome shotgun (WGS) entry which is preliminary data.</text>
</comment>
<evidence type="ECO:0000313" key="1">
    <source>
        <dbReference type="EMBL" id="KAE9599575.1"/>
    </source>
</evidence>
<protein>
    <submittedName>
        <fullName evidence="1">Uncharacterized protein</fullName>
    </submittedName>
</protein>
<evidence type="ECO:0000313" key="2">
    <source>
        <dbReference type="Proteomes" id="UP000447434"/>
    </source>
</evidence>
<name>A0A6A4P939_LUPAL</name>
<sequence length="195" mass="22310">MREISLRSRVFGRKVFRCHYFIRSHVILNHSAFVDQGGEVGDSLMPKHRLQLGLQTRFKFCALGPSVHLQLRVRAKLGQFFKLGRIFPHRPITLLQSKKLHLFLPPQIIRKIFMEEFHLKCLPRNQLSLYLHLASSEFPPIFGLRHQHVGGISQLLSLRTVHCSKDPLHPLDPLNGSFGSKSPMELGGISPTKLI</sequence>
<dbReference type="Proteomes" id="UP000447434">
    <property type="component" value="Chromosome 14"/>
</dbReference>